<gene>
    <name evidence="1" type="ORF">EVAR_949_1</name>
</gene>
<reference evidence="1 2" key="1">
    <citation type="journal article" date="2019" name="Commun. Biol.">
        <title>The bagworm genome reveals a unique fibroin gene that provides high tensile strength.</title>
        <authorList>
            <person name="Kono N."/>
            <person name="Nakamura H."/>
            <person name="Ohtoshi R."/>
            <person name="Tomita M."/>
            <person name="Numata K."/>
            <person name="Arakawa K."/>
        </authorList>
    </citation>
    <scope>NUCLEOTIDE SEQUENCE [LARGE SCALE GENOMIC DNA]</scope>
</reference>
<sequence>MLSSDTRPRNKKILRRSASSLDIKKIRQARCGARSAAVPQVVVMGVAFKRESAAFDSDLRVCDRWVFNYKL</sequence>
<comment type="caution">
    <text evidence="1">The sequence shown here is derived from an EMBL/GenBank/DDBJ whole genome shotgun (WGS) entry which is preliminary data.</text>
</comment>
<dbReference type="EMBL" id="BGZK01000005">
    <property type="protein sequence ID" value="GBP00389.1"/>
    <property type="molecule type" value="Genomic_DNA"/>
</dbReference>
<dbReference type="AlphaFoldDB" id="A0A4C1SE05"/>
<evidence type="ECO:0000313" key="2">
    <source>
        <dbReference type="Proteomes" id="UP000299102"/>
    </source>
</evidence>
<keyword evidence="2" id="KW-1185">Reference proteome</keyword>
<dbReference type="Proteomes" id="UP000299102">
    <property type="component" value="Unassembled WGS sequence"/>
</dbReference>
<accession>A0A4C1SE05</accession>
<organism evidence="1 2">
    <name type="scientific">Eumeta variegata</name>
    <name type="common">Bagworm moth</name>
    <name type="synonym">Eumeta japonica</name>
    <dbReference type="NCBI Taxonomy" id="151549"/>
    <lineage>
        <taxon>Eukaryota</taxon>
        <taxon>Metazoa</taxon>
        <taxon>Ecdysozoa</taxon>
        <taxon>Arthropoda</taxon>
        <taxon>Hexapoda</taxon>
        <taxon>Insecta</taxon>
        <taxon>Pterygota</taxon>
        <taxon>Neoptera</taxon>
        <taxon>Endopterygota</taxon>
        <taxon>Lepidoptera</taxon>
        <taxon>Glossata</taxon>
        <taxon>Ditrysia</taxon>
        <taxon>Tineoidea</taxon>
        <taxon>Psychidae</taxon>
        <taxon>Oiketicinae</taxon>
        <taxon>Eumeta</taxon>
    </lineage>
</organism>
<proteinExistence type="predicted"/>
<name>A0A4C1SE05_EUMVA</name>
<protein>
    <submittedName>
        <fullName evidence="1">Uncharacterized protein</fullName>
    </submittedName>
</protein>
<evidence type="ECO:0000313" key="1">
    <source>
        <dbReference type="EMBL" id="GBP00389.1"/>
    </source>
</evidence>